<evidence type="ECO:0000256" key="5">
    <source>
        <dbReference type="ARBA" id="ARBA00023002"/>
    </source>
</evidence>
<proteinExistence type="inferred from homology"/>
<dbReference type="GO" id="GO:0016491">
    <property type="term" value="F:oxidoreductase activity"/>
    <property type="evidence" value="ECO:0007669"/>
    <property type="project" value="UniProtKB-KW"/>
</dbReference>
<keyword evidence="5" id="KW-0560">Oxidoreductase</keyword>
<dbReference type="Gene3D" id="3.30.465.10">
    <property type="match status" value="1"/>
</dbReference>
<evidence type="ECO:0000256" key="2">
    <source>
        <dbReference type="ARBA" id="ARBA00005466"/>
    </source>
</evidence>
<dbReference type="GO" id="GO:0071949">
    <property type="term" value="F:FAD binding"/>
    <property type="evidence" value="ECO:0007669"/>
    <property type="project" value="InterPro"/>
</dbReference>
<evidence type="ECO:0000259" key="6">
    <source>
        <dbReference type="PROSITE" id="PS51387"/>
    </source>
</evidence>
<dbReference type="Pfam" id="PF01565">
    <property type="entry name" value="FAD_binding_4"/>
    <property type="match status" value="1"/>
</dbReference>
<dbReference type="Proteomes" id="UP000308705">
    <property type="component" value="Unassembled WGS sequence"/>
</dbReference>
<keyword evidence="8" id="KW-1185">Reference proteome</keyword>
<dbReference type="Gene3D" id="3.40.462.20">
    <property type="match status" value="1"/>
</dbReference>
<evidence type="ECO:0000256" key="1">
    <source>
        <dbReference type="ARBA" id="ARBA00001974"/>
    </source>
</evidence>
<reference evidence="7 8" key="1">
    <citation type="submission" date="2019-04" db="EMBL/GenBank/DDBJ databases">
        <title>Herbidospora sp. NEAU-GS14.nov., a novel actinomycete isolated from soil.</title>
        <authorList>
            <person name="Han L."/>
        </authorList>
    </citation>
    <scope>NUCLEOTIDE SEQUENCE [LARGE SCALE GENOMIC DNA]</scope>
    <source>
        <strain evidence="7 8">NEAU-GS14</strain>
    </source>
</reference>
<accession>A0A4U3MI85</accession>
<sequence>MDDFTKAIRGRVLAPGDDTFETARLPWNRAVDQGGVRLVVVPEDAADAAAAVRCARMAGLTVATQPNGHGAAGGLDGEVLLRTHLLRGVEVDPVRRIARVEAGASWGEVQAAAAKHGLSGPCGSSPVVSATGYLLGGGLSWFGRAHGFGASGVRAFDVVDADGHPARVTGGSDPDLFWALRGGGGDFALVTAVEIELFPAPSIFGGRLLWPSRHAPDVLAAFREATREAPDELSLWFNLLEFPPFPEVPEPVRGLSAVVLDLAFLGGEAEGRALTDRLAAIPGLMIDSRRPLRADEMGSICDEPTDPGASLFSGQILTGLPDDAAATILSAPGGPMVSVQVRHLGGAIARSSDDHGAHGRIAEPYLLGLLGVAPAPPVAEIVRARQAEISRALVPYTTGRKPFTYLSPGEKAAAAFPAGTLARLREIKRRRDPHGTFRSNFPVLA</sequence>
<dbReference type="InterPro" id="IPR050416">
    <property type="entry name" value="FAD-linked_Oxidoreductase"/>
</dbReference>
<evidence type="ECO:0000313" key="8">
    <source>
        <dbReference type="Proteomes" id="UP000308705"/>
    </source>
</evidence>
<dbReference type="PANTHER" id="PTHR42973:SF39">
    <property type="entry name" value="FAD-BINDING PCMH-TYPE DOMAIN-CONTAINING PROTEIN"/>
    <property type="match status" value="1"/>
</dbReference>
<dbReference type="PROSITE" id="PS51387">
    <property type="entry name" value="FAD_PCMH"/>
    <property type="match status" value="1"/>
</dbReference>
<gene>
    <name evidence="7" type="ORF">FDA94_11225</name>
</gene>
<keyword evidence="3" id="KW-0285">Flavoprotein</keyword>
<dbReference type="InterPro" id="IPR016169">
    <property type="entry name" value="FAD-bd_PCMH_sub2"/>
</dbReference>
<dbReference type="EMBL" id="SZQA01000008">
    <property type="protein sequence ID" value="TKK89075.1"/>
    <property type="molecule type" value="Genomic_DNA"/>
</dbReference>
<dbReference type="AlphaFoldDB" id="A0A4U3MI85"/>
<evidence type="ECO:0000256" key="3">
    <source>
        <dbReference type="ARBA" id="ARBA00022630"/>
    </source>
</evidence>
<dbReference type="InterPro" id="IPR006094">
    <property type="entry name" value="Oxid_FAD_bind_N"/>
</dbReference>
<organism evidence="7 8">
    <name type="scientific">Herbidospora galbida</name>
    <dbReference type="NCBI Taxonomy" id="2575442"/>
    <lineage>
        <taxon>Bacteria</taxon>
        <taxon>Bacillati</taxon>
        <taxon>Actinomycetota</taxon>
        <taxon>Actinomycetes</taxon>
        <taxon>Streptosporangiales</taxon>
        <taxon>Streptosporangiaceae</taxon>
        <taxon>Herbidospora</taxon>
    </lineage>
</organism>
<dbReference type="InterPro" id="IPR016166">
    <property type="entry name" value="FAD-bd_PCMH"/>
</dbReference>
<dbReference type="InterPro" id="IPR036318">
    <property type="entry name" value="FAD-bd_PCMH-like_sf"/>
</dbReference>
<name>A0A4U3MI85_9ACTN</name>
<evidence type="ECO:0000313" key="7">
    <source>
        <dbReference type="EMBL" id="TKK89075.1"/>
    </source>
</evidence>
<dbReference type="RefSeq" id="WP_137246992.1">
    <property type="nucleotide sequence ID" value="NZ_SZQA01000008.1"/>
</dbReference>
<comment type="cofactor">
    <cofactor evidence="1">
        <name>FAD</name>
        <dbReference type="ChEBI" id="CHEBI:57692"/>
    </cofactor>
</comment>
<dbReference type="PANTHER" id="PTHR42973">
    <property type="entry name" value="BINDING OXIDOREDUCTASE, PUTATIVE (AFU_ORTHOLOGUE AFUA_1G17690)-RELATED"/>
    <property type="match status" value="1"/>
</dbReference>
<protein>
    <submittedName>
        <fullName evidence="7">FAD-binding oxidoreductase</fullName>
    </submittedName>
</protein>
<keyword evidence="4" id="KW-0274">FAD</keyword>
<dbReference type="OrthoDB" id="5169292at2"/>
<comment type="caution">
    <text evidence="7">The sequence shown here is derived from an EMBL/GenBank/DDBJ whole genome shotgun (WGS) entry which is preliminary data.</text>
</comment>
<dbReference type="InterPro" id="IPR016167">
    <property type="entry name" value="FAD-bd_PCMH_sub1"/>
</dbReference>
<dbReference type="SUPFAM" id="SSF56176">
    <property type="entry name" value="FAD-binding/transporter-associated domain-like"/>
    <property type="match status" value="1"/>
</dbReference>
<feature type="domain" description="FAD-binding PCMH-type" evidence="6">
    <location>
        <begin position="31"/>
        <end position="200"/>
    </location>
</feature>
<dbReference type="Gene3D" id="3.30.43.10">
    <property type="entry name" value="Uridine Diphospho-n-acetylenolpyruvylglucosamine Reductase, domain 2"/>
    <property type="match status" value="1"/>
</dbReference>
<comment type="similarity">
    <text evidence="2">Belongs to the oxygen-dependent FAD-linked oxidoreductase family.</text>
</comment>
<evidence type="ECO:0000256" key="4">
    <source>
        <dbReference type="ARBA" id="ARBA00022827"/>
    </source>
</evidence>